<sequence>MSRERRSLRLAPAVVGIALALAGCGAGQISQTAGMEPAVNGSNGNAGPIAVRDIQLAYPEHGVYESGSDAVILGTIVNAGQADDELVAVTSPAGTVVVTGDKSLPPGRSLIAELPVGGRLSNTPVATTPSNPATTIGGTTTTGATTSGSQTSGSATSGSQTTGSSATTSTTATTTSAPAAPKTIGKVTIVLTKLKEEVRSGKTVELVFAFRNSQVTLIVPIAVPTTPRAPAATPDH</sequence>
<evidence type="ECO:0000313" key="4">
    <source>
        <dbReference type="Proteomes" id="UP001519332"/>
    </source>
</evidence>
<evidence type="ECO:0000256" key="1">
    <source>
        <dbReference type="SAM" id="MobiDB-lite"/>
    </source>
</evidence>
<feature type="compositionally biased region" description="Polar residues" evidence="1">
    <location>
        <begin position="120"/>
        <end position="132"/>
    </location>
</feature>
<comment type="caution">
    <text evidence="3">The sequence shown here is derived from an EMBL/GenBank/DDBJ whole genome shotgun (WGS) entry which is preliminary data.</text>
</comment>
<protein>
    <submittedName>
        <fullName evidence="3">Copper(I)-binding protein</fullName>
    </submittedName>
</protein>
<keyword evidence="4" id="KW-1185">Reference proteome</keyword>
<dbReference type="RefSeq" id="WP_209636099.1">
    <property type="nucleotide sequence ID" value="NZ_JAGINW010000001.1"/>
</dbReference>
<evidence type="ECO:0000313" key="3">
    <source>
        <dbReference type="EMBL" id="MBP2321302.1"/>
    </source>
</evidence>
<dbReference type="Proteomes" id="UP001519332">
    <property type="component" value="Unassembled WGS sequence"/>
</dbReference>
<feature type="compositionally biased region" description="Low complexity" evidence="1">
    <location>
        <begin position="133"/>
        <end position="177"/>
    </location>
</feature>
<feature type="region of interest" description="Disordered" evidence="1">
    <location>
        <begin position="119"/>
        <end position="178"/>
    </location>
</feature>
<dbReference type="EMBL" id="JAGINW010000001">
    <property type="protein sequence ID" value="MBP2321302.1"/>
    <property type="molecule type" value="Genomic_DNA"/>
</dbReference>
<feature type="signal peptide" evidence="2">
    <location>
        <begin position="1"/>
        <end position="22"/>
    </location>
</feature>
<dbReference type="InterPro" id="IPR036182">
    <property type="entry name" value="PCuAC_sf"/>
</dbReference>
<evidence type="ECO:0000256" key="2">
    <source>
        <dbReference type="SAM" id="SignalP"/>
    </source>
</evidence>
<proteinExistence type="predicted"/>
<gene>
    <name evidence="3" type="ORF">JOF56_001687</name>
</gene>
<feature type="chain" id="PRO_5047290672" evidence="2">
    <location>
        <begin position="23"/>
        <end position="236"/>
    </location>
</feature>
<organism evidence="3 4">
    <name type="scientific">Kibdelosporangium banguiense</name>
    <dbReference type="NCBI Taxonomy" id="1365924"/>
    <lineage>
        <taxon>Bacteria</taxon>
        <taxon>Bacillati</taxon>
        <taxon>Actinomycetota</taxon>
        <taxon>Actinomycetes</taxon>
        <taxon>Pseudonocardiales</taxon>
        <taxon>Pseudonocardiaceae</taxon>
        <taxon>Kibdelosporangium</taxon>
    </lineage>
</organism>
<reference evidence="3 4" key="1">
    <citation type="submission" date="2021-03" db="EMBL/GenBank/DDBJ databases">
        <title>Sequencing the genomes of 1000 actinobacteria strains.</title>
        <authorList>
            <person name="Klenk H.-P."/>
        </authorList>
    </citation>
    <scope>NUCLEOTIDE SEQUENCE [LARGE SCALE GENOMIC DNA]</scope>
    <source>
        <strain evidence="3 4">DSM 46670</strain>
    </source>
</reference>
<dbReference type="PROSITE" id="PS51257">
    <property type="entry name" value="PROKAR_LIPOPROTEIN"/>
    <property type="match status" value="1"/>
</dbReference>
<accession>A0ABS4TA57</accession>
<dbReference type="Gene3D" id="2.60.40.1890">
    <property type="entry name" value="PCu(A)C copper chaperone"/>
    <property type="match status" value="1"/>
</dbReference>
<keyword evidence="2" id="KW-0732">Signal</keyword>
<name>A0ABS4TA57_9PSEU</name>